<feature type="region of interest" description="Disordered" evidence="1">
    <location>
        <begin position="51"/>
        <end position="93"/>
    </location>
</feature>
<feature type="non-terminal residue" evidence="2">
    <location>
        <position position="141"/>
    </location>
</feature>
<organism evidence="2 3">
    <name type="scientific">Perkinsus olseni</name>
    <name type="common">Perkinsus atlanticus</name>
    <dbReference type="NCBI Taxonomy" id="32597"/>
    <lineage>
        <taxon>Eukaryota</taxon>
        <taxon>Sar</taxon>
        <taxon>Alveolata</taxon>
        <taxon>Perkinsozoa</taxon>
        <taxon>Perkinsea</taxon>
        <taxon>Perkinsida</taxon>
        <taxon>Perkinsidae</taxon>
        <taxon>Perkinsus</taxon>
    </lineage>
</organism>
<feature type="compositionally biased region" description="Basic and acidic residues" evidence="1">
    <location>
        <begin position="24"/>
        <end position="37"/>
    </location>
</feature>
<keyword evidence="3" id="KW-1185">Reference proteome</keyword>
<protein>
    <submittedName>
        <fullName evidence="2">Uncharacterized protein</fullName>
    </submittedName>
</protein>
<evidence type="ECO:0000313" key="3">
    <source>
        <dbReference type="Proteomes" id="UP000553632"/>
    </source>
</evidence>
<name>A0A7J6PII4_PEROL</name>
<sequence length="141" mass="15321">LTHILAQYIADEDSSSESMGAGLRGEDLRPDPDARSGEEWIQSLLDSGRIESLQSAGNTAKHHNEIDGGSTTEDDLSLPSELEDLWPETEDRSSEEEWIKAFLASPEASYLPPDTDMASTRCGVNWRVGGGLRGVSSQRSS</sequence>
<dbReference type="EMBL" id="JABANO010039092">
    <property type="protein sequence ID" value="KAF4695949.1"/>
    <property type="molecule type" value="Genomic_DNA"/>
</dbReference>
<accession>A0A7J6PII4</accession>
<proteinExistence type="predicted"/>
<evidence type="ECO:0000313" key="2">
    <source>
        <dbReference type="EMBL" id="KAF4695949.1"/>
    </source>
</evidence>
<feature type="compositionally biased region" description="Acidic residues" evidence="1">
    <location>
        <begin position="72"/>
        <end position="88"/>
    </location>
</feature>
<dbReference type="Proteomes" id="UP000553632">
    <property type="component" value="Unassembled WGS sequence"/>
</dbReference>
<comment type="caution">
    <text evidence="2">The sequence shown here is derived from an EMBL/GenBank/DDBJ whole genome shotgun (WGS) entry which is preliminary data.</text>
</comment>
<dbReference type="AlphaFoldDB" id="A0A7J6PII4"/>
<reference evidence="2 3" key="1">
    <citation type="submission" date="2020-04" db="EMBL/GenBank/DDBJ databases">
        <title>Perkinsus olseni comparative genomics.</title>
        <authorList>
            <person name="Bogema D.R."/>
        </authorList>
    </citation>
    <scope>NUCLEOTIDE SEQUENCE [LARGE SCALE GENOMIC DNA]</scope>
    <source>
        <strain evidence="2 3">ATCC PRA-207</strain>
    </source>
</reference>
<gene>
    <name evidence="2" type="ORF">FOZ63_008207</name>
</gene>
<evidence type="ECO:0000256" key="1">
    <source>
        <dbReference type="SAM" id="MobiDB-lite"/>
    </source>
</evidence>
<feature type="region of interest" description="Disordered" evidence="1">
    <location>
        <begin position="8"/>
        <end position="37"/>
    </location>
</feature>